<protein>
    <submittedName>
        <fullName evidence="3">Mobile mystery protein B</fullName>
    </submittedName>
</protein>
<reference evidence="3" key="1">
    <citation type="submission" date="2008-01" db="EMBL/GenBank/DDBJ databases">
        <title>Complete sequence of plasmid2 pCAUL02 of Caulobacter sp. K31.</title>
        <authorList>
            <consortium name="US DOE Joint Genome Institute"/>
            <person name="Copeland A."/>
            <person name="Lucas S."/>
            <person name="Lapidus A."/>
            <person name="Barry K."/>
            <person name="Glavina del Rio T."/>
            <person name="Dalin E."/>
            <person name="Tice H."/>
            <person name="Pitluck S."/>
            <person name="Bruce D."/>
            <person name="Goodwin L."/>
            <person name="Thompson L.S."/>
            <person name="Brettin T."/>
            <person name="Detter J.C."/>
            <person name="Han C."/>
            <person name="Schmutz J."/>
            <person name="Larimer F."/>
            <person name="Land M."/>
            <person name="Hauser L."/>
            <person name="Kyrpides N."/>
            <person name="Kim E."/>
            <person name="Stephens C."/>
            <person name="Richardson P."/>
        </authorList>
    </citation>
    <scope>NUCLEOTIDE SEQUENCE [LARGE SCALE GENOMIC DNA]</scope>
    <source>
        <plasmid evidence="3">K31</plasmid>
        <plasmid evidence="3">pCAUL02</plasmid>
    </source>
</reference>
<dbReference type="PANTHER" id="PTHR13504:SF39">
    <property type="entry name" value="CELL FILAMENTATION PROTEIN"/>
    <property type="match status" value="1"/>
</dbReference>
<organism evidence="3">
    <name type="scientific">Caulobacter sp. (strain K31)</name>
    <dbReference type="NCBI Taxonomy" id="366602"/>
    <lineage>
        <taxon>Bacteria</taxon>
        <taxon>Pseudomonadati</taxon>
        <taxon>Pseudomonadota</taxon>
        <taxon>Alphaproteobacteria</taxon>
        <taxon>Caulobacterales</taxon>
        <taxon>Caulobacteraceae</taxon>
        <taxon>Caulobacter</taxon>
    </lineage>
</organism>
<dbReference type="InterPro" id="IPR040198">
    <property type="entry name" value="Fido_containing"/>
</dbReference>
<dbReference type="HOGENOM" id="CLU_118945_0_0_5"/>
<dbReference type="PROSITE" id="PS51459">
    <property type="entry name" value="FIDO"/>
    <property type="match status" value="1"/>
</dbReference>
<dbReference type="AlphaFoldDB" id="B0T9T2"/>
<evidence type="ECO:0000256" key="1">
    <source>
        <dbReference type="PIRSR" id="PIRSR640198-1"/>
    </source>
</evidence>
<dbReference type="SUPFAM" id="SSF140931">
    <property type="entry name" value="Fic-like"/>
    <property type="match status" value="1"/>
</dbReference>
<dbReference type="Gene3D" id="1.10.3290.10">
    <property type="entry name" value="Fido-like domain"/>
    <property type="match status" value="1"/>
</dbReference>
<geneLocation type="plasmid" evidence="3">
    <name>pCAUL02</name>
</geneLocation>
<dbReference type="NCBIfam" id="TIGR02613">
    <property type="entry name" value="mob_myst_B"/>
    <property type="match status" value="1"/>
</dbReference>
<dbReference type="InterPro" id="IPR013436">
    <property type="entry name" value="Mobile_mystery_prot_B"/>
</dbReference>
<dbReference type="InterPro" id="IPR036597">
    <property type="entry name" value="Fido-like_dom_sf"/>
</dbReference>
<dbReference type="eggNOG" id="COG2184">
    <property type="taxonomic scope" value="Bacteria"/>
</dbReference>
<evidence type="ECO:0000259" key="2">
    <source>
        <dbReference type="PROSITE" id="PS51459"/>
    </source>
</evidence>
<dbReference type="Pfam" id="PF02661">
    <property type="entry name" value="Fic"/>
    <property type="match status" value="1"/>
</dbReference>
<gene>
    <name evidence="3" type="ordered locus">Caul_5362</name>
</gene>
<sequence>MTDEDLHSGDEAATNLTPEARIGLIPTWIITRDDLNRAERANIAAGLRWARRGRFDVLDPASLFTLHRRMFEDVWRWAGKPRESEKNIGVADLWKVREHLHQLTGDIAAQVAAATRSPDEIAVDFHYRMVSIHVFPNGNGRHARLSADLLAERLEHEPFSWGRADLVHAGETRAAYIAAIKAADGFDLKPLVAFARS</sequence>
<name>B0T9T2_CAUSK</name>
<dbReference type="PANTHER" id="PTHR13504">
    <property type="entry name" value="FIDO DOMAIN-CONTAINING PROTEIN DDB_G0283145"/>
    <property type="match status" value="1"/>
</dbReference>
<feature type="domain" description="Fido" evidence="2">
    <location>
        <begin position="58"/>
        <end position="197"/>
    </location>
</feature>
<keyword evidence="3" id="KW-0614">Plasmid</keyword>
<evidence type="ECO:0000313" key="3">
    <source>
        <dbReference type="EMBL" id="ABZ74481.1"/>
    </source>
</evidence>
<dbReference type="KEGG" id="cak:Caul_5362"/>
<accession>B0T9T2</accession>
<feature type="active site" evidence="1">
    <location>
        <position position="133"/>
    </location>
</feature>
<proteinExistence type="predicted"/>
<dbReference type="InterPro" id="IPR003812">
    <property type="entry name" value="Fido"/>
</dbReference>
<dbReference type="EMBL" id="CP000929">
    <property type="protein sequence ID" value="ABZ74481.1"/>
    <property type="molecule type" value="Genomic_DNA"/>
</dbReference>